<reference evidence="4 5" key="1">
    <citation type="submission" date="2024-03" db="EMBL/GenBank/DDBJ databases">
        <title>Community enrichment and isolation of bacterial strains for fucoidan degradation.</title>
        <authorList>
            <person name="Sichert A."/>
        </authorList>
    </citation>
    <scope>NUCLEOTIDE SEQUENCE [LARGE SCALE GENOMIC DNA]</scope>
    <source>
        <strain evidence="4 5">AS62</strain>
    </source>
</reference>
<dbReference type="Proteomes" id="UP001477870">
    <property type="component" value="Unassembled WGS sequence"/>
</dbReference>
<dbReference type="Gene3D" id="3.90.330.10">
    <property type="entry name" value="Nitrile hydratase alpha /Thiocyanate hydrolase gamma"/>
    <property type="match status" value="1"/>
</dbReference>
<dbReference type="EMBL" id="JBBMQO010000001">
    <property type="protein sequence ID" value="MEM5500387.1"/>
    <property type="molecule type" value="Genomic_DNA"/>
</dbReference>
<feature type="region of interest" description="Disordered" evidence="2">
    <location>
        <begin position="1"/>
        <end position="20"/>
    </location>
</feature>
<evidence type="ECO:0000256" key="2">
    <source>
        <dbReference type="SAM" id="MobiDB-lite"/>
    </source>
</evidence>
<sequence>MQHDHPHPTSRDHAEPRPPFDKLLNQVLSELNNSGILTTDEVTAQIQDMEGRTPTEGARLIARCWTDPDFLALAKENLPAAASKIGISMPAHPVFLLIENTEELHNVVVCTLCSCYPRPILGPPPIWYKSRNYRSRVVIEPREVLKEFGTHLPDTVKLRVVDSTADCRYLVLPKRPAGTENMTEQELATIVTRDSMIGVTTLKI</sequence>
<organism evidence="4 5">
    <name type="scientific">Ahrensia kielensis</name>
    <dbReference type="NCBI Taxonomy" id="76980"/>
    <lineage>
        <taxon>Bacteria</taxon>
        <taxon>Pseudomonadati</taxon>
        <taxon>Pseudomonadota</taxon>
        <taxon>Alphaproteobacteria</taxon>
        <taxon>Hyphomicrobiales</taxon>
        <taxon>Ahrensiaceae</taxon>
        <taxon>Ahrensia</taxon>
    </lineage>
</organism>
<dbReference type="SUPFAM" id="SSF56209">
    <property type="entry name" value="Nitrile hydratase alpha chain"/>
    <property type="match status" value="1"/>
</dbReference>
<keyword evidence="5" id="KW-1185">Reference proteome</keyword>
<dbReference type="RefSeq" id="WP_342846528.1">
    <property type="nucleotide sequence ID" value="NZ_JBBMQO010000001.1"/>
</dbReference>
<evidence type="ECO:0000256" key="1">
    <source>
        <dbReference type="ARBA" id="ARBA00022723"/>
    </source>
</evidence>
<gene>
    <name evidence="4" type="ORF">WNY59_02165</name>
</gene>
<evidence type="ECO:0000313" key="5">
    <source>
        <dbReference type="Proteomes" id="UP001477870"/>
    </source>
</evidence>
<keyword evidence="1" id="KW-0479">Metal-binding</keyword>
<evidence type="ECO:0000259" key="3">
    <source>
        <dbReference type="Pfam" id="PF02979"/>
    </source>
</evidence>
<evidence type="ECO:0000313" key="4">
    <source>
        <dbReference type="EMBL" id="MEM5500387.1"/>
    </source>
</evidence>
<feature type="domain" description="Nitrile hydratase alpha/Thiocyanate hydrolase gamma" evidence="3">
    <location>
        <begin position="30"/>
        <end position="200"/>
    </location>
</feature>
<dbReference type="Pfam" id="PF02979">
    <property type="entry name" value="NHase_alpha"/>
    <property type="match status" value="1"/>
</dbReference>
<proteinExistence type="predicted"/>
<dbReference type="InterPro" id="IPR004232">
    <property type="entry name" value="CN_Hdrtase_a/SCN_Hdrlase_g"/>
</dbReference>
<protein>
    <submittedName>
        <fullName evidence="4">Nitrile hydratase subunit alpha</fullName>
    </submittedName>
</protein>
<dbReference type="InterPro" id="IPR036648">
    <property type="entry name" value="CN_Hdrase_a/SCN_Hdrase_g_sf"/>
</dbReference>
<comment type="caution">
    <text evidence="4">The sequence shown here is derived from an EMBL/GenBank/DDBJ whole genome shotgun (WGS) entry which is preliminary data.</text>
</comment>
<name>A0ABU9T2M7_9HYPH</name>
<accession>A0ABU9T2M7</accession>